<keyword evidence="2" id="KW-1185">Reference proteome</keyword>
<sequence length="120" mass="14006">MAASCRDIWWIQDGAPAHRRIIVRNRLAELFNERVIATYHPVEWPPRSPDLTPCDFFLWGYLKSKVFTSPPRDLGDLRRRIFAEVESLRQQPRVTCDAMRAMASRAELCVERNGGHVEKR</sequence>
<dbReference type="KEGG" id="spu:115926899"/>
<dbReference type="Gene3D" id="3.30.420.10">
    <property type="entry name" value="Ribonuclease H-like superfamily/Ribonuclease H"/>
    <property type="match status" value="1"/>
</dbReference>
<accession>A0A7M7PFA9</accession>
<reference evidence="1" key="2">
    <citation type="submission" date="2021-01" db="UniProtKB">
        <authorList>
            <consortium name="EnsemblMetazoa"/>
        </authorList>
    </citation>
    <scope>IDENTIFICATION</scope>
</reference>
<dbReference type="PANTHER" id="PTHR47326:SF1">
    <property type="entry name" value="HTH PSQ-TYPE DOMAIN-CONTAINING PROTEIN"/>
    <property type="match status" value="1"/>
</dbReference>
<dbReference type="Proteomes" id="UP000007110">
    <property type="component" value="Unassembled WGS sequence"/>
</dbReference>
<evidence type="ECO:0008006" key="3">
    <source>
        <dbReference type="Google" id="ProtNLM"/>
    </source>
</evidence>
<dbReference type="EnsemblMetazoa" id="XM_030992509">
    <property type="protein sequence ID" value="XP_030848369"/>
    <property type="gene ID" value="LOC115926899"/>
</dbReference>
<evidence type="ECO:0000313" key="1">
    <source>
        <dbReference type="EnsemblMetazoa" id="XP_030848369"/>
    </source>
</evidence>
<dbReference type="GO" id="GO:0003676">
    <property type="term" value="F:nucleic acid binding"/>
    <property type="evidence" value="ECO:0007669"/>
    <property type="project" value="InterPro"/>
</dbReference>
<dbReference type="InterPro" id="IPR036397">
    <property type="entry name" value="RNaseH_sf"/>
</dbReference>
<dbReference type="GeneID" id="115926899"/>
<reference evidence="2" key="1">
    <citation type="submission" date="2015-02" db="EMBL/GenBank/DDBJ databases">
        <title>Genome sequencing for Strongylocentrotus purpuratus.</title>
        <authorList>
            <person name="Murali S."/>
            <person name="Liu Y."/>
            <person name="Vee V."/>
            <person name="English A."/>
            <person name="Wang M."/>
            <person name="Skinner E."/>
            <person name="Han Y."/>
            <person name="Muzny D.M."/>
            <person name="Worley K.C."/>
            <person name="Gibbs R.A."/>
        </authorList>
    </citation>
    <scope>NUCLEOTIDE SEQUENCE</scope>
</reference>
<dbReference type="OMA" id="HTARESM"/>
<dbReference type="OrthoDB" id="9971063at2759"/>
<dbReference type="InParanoid" id="A0A7M7PFA9"/>
<dbReference type="PANTHER" id="PTHR47326">
    <property type="entry name" value="TRANSPOSABLE ELEMENT TC3 TRANSPOSASE-LIKE PROTEIN"/>
    <property type="match status" value="1"/>
</dbReference>
<evidence type="ECO:0000313" key="2">
    <source>
        <dbReference type="Proteomes" id="UP000007110"/>
    </source>
</evidence>
<name>A0A7M7PFA9_STRPU</name>
<proteinExistence type="predicted"/>
<dbReference type="AlphaFoldDB" id="A0A7M7PFA9"/>
<organism evidence="1 2">
    <name type="scientific">Strongylocentrotus purpuratus</name>
    <name type="common">Purple sea urchin</name>
    <dbReference type="NCBI Taxonomy" id="7668"/>
    <lineage>
        <taxon>Eukaryota</taxon>
        <taxon>Metazoa</taxon>
        <taxon>Echinodermata</taxon>
        <taxon>Eleutherozoa</taxon>
        <taxon>Echinozoa</taxon>
        <taxon>Echinoidea</taxon>
        <taxon>Euechinoidea</taxon>
        <taxon>Echinacea</taxon>
        <taxon>Camarodonta</taxon>
        <taxon>Echinidea</taxon>
        <taxon>Strongylocentrotidae</taxon>
        <taxon>Strongylocentrotus</taxon>
    </lineage>
</organism>
<protein>
    <recommendedName>
        <fullName evidence="3">Tc1-like transposase DDE domain-containing protein</fullName>
    </recommendedName>
</protein>
<dbReference type="RefSeq" id="XP_030848369.1">
    <property type="nucleotide sequence ID" value="XM_030992509.1"/>
</dbReference>